<name>A0AA38MM02_9CUCU</name>
<accession>A0AA38MM02</accession>
<organism evidence="1 2">
    <name type="scientific">Zophobas morio</name>
    <dbReference type="NCBI Taxonomy" id="2755281"/>
    <lineage>
        <taxon>Eukaryota</taxon>
        <taxon>Metazoa</taxon>
        <taxon>Ecdysozoa</taxon>
        <taxon>Arthropoda</taxon>
        <taxon>Hexapoda</taxon>
        <taxon>Insecta</taxon>
        <taxon>Pterygota</taxon>
        <taxon>Neoptera</taxon>
        <taxon>Endopterygota</taxon>
        <taxon>Coleoptera</taxon>
        <taxon>Polyphaga</taxon>
        <taxon>Cucujiformia</taxon>
        <taxon>Tenebrionidae</taxon>
        <taxon>Zophobas</taxon>
    </lineage>
</organism>
<dbReference type="Proteomes" id="UP001168821">
    <property type="component" value="Unassembled WGS sequence"/>
</dbReference>
<evidence type="ECO:0000313" key="2">
    <source>
        <dbReference type="Proteomes" id="UP001168821"/>
    </source>
</evidence>
<protein>
    <submittedName>
        <fullName evidence="1">Uncharacterized protein</fullName>
    </submittedName>
</protein>
<evidence type="ECO:0000313" key="1">
    <source>
        <dbReference type="EMBL" id="KAJ3660653.1"/>
    </source>
</evidence>
<proteinExistence type="predicted"/>
<comment type="caution">
    <text evidence="1">The sequence shown here is derived from an EMBL/GenBank/DDBJ whole genome shotgun (WGS) entry which is preliminary data.</text>
</comment>
<dbReference type="AlphaFoldDB" id="A0AA38MM02"/>
<dbReference type="EMBL" id="JALNTZ010000002">
    <property type="protein sequence ID" value="KAJ3660653.1"/>
    <property type="molecule type" value="Genomic_DNA"/>
</dbReference>
<sequence length="136" mass="15157">MRQQKGGYIQPTHMSASHLFECEIESVRAASRYVKPVFVLHLSSEFAVCAAALLAAPLRQGANPCYAKPSQTEVKSGRVFSRCRLDWDGGFVHAQKGRRVQELKAAGGQGWSFSHLRETVFRVFAQSAVKSVYFSY</sequence>
<reference evidence="1" key="1">
    <citation type="journal article" date="2023" name="G3 (Bethesda)">
        <title>Whole genome assemblies of Zophobas morio and Tenebrio molitor.</title>
        <authorList>
            <person name="Kaur S."/>
            <person name="Stinson S.A."/>
            <person name="diCenzo G.C."/>
        </authorList>
    </citation>
    <scope>NUCLEOTIDE SEQUENCE</scope>
    <source>
        <strain evidence="1">QUZm001</strain>
    </source>
</reference>
<keyword evidence="2" id="KW-1185">Reference proteome</keyword>
<gene>
    <name evidence="1" type="ORF">Zmor_005092</name>
</gene>